<proteinExistence type="predicted"/>
<dbReference type="Proteomes" id="UP000235392">
    <property type="component" value="Unassembled WGS sequence"/>
</dbReference>
<sequence length="254" mass="27933">MVEELSYLVRSSIPNSSCQNTTQLGRVEAEDGFKNPHSRVEERWRTGEECTRGGIKNLGSVHEPMIMMADPNPAQTDSPLRSWSESTRSYIIFLGVAPVKKKDLNYISLLKKIKTGGRKMTRVGWVWGWKLGQVLSVILVIMQAVLGTKITTEGVRTRGVESQGMEKAGPHGTLLTPGGGKLIRSVGGMGTLTVKFAKWVGNEGQTIAIDVHLRPIDDDENRTDYLLGNGLTSGRNNTTIEVHFSSRWACGSYS</sequence>
<dbReference type="EMBL" id="PGCI01000722">
    <property type="protein sequence ID" value="PLW18989.1"/>
    <property type="molecule type" value="Genomic_DNA"/>
</dbReference>
<accession>A0A2N5T0I1</accession>
<dbReference type="AlphaFoldDB" id="A0A2N5T0I1"/>
<reference evidence="1 2" key="1">
    <citation type="submission" date="2017-11" db="EMBL/GenBank/DDBJ databases">
        <title>De novo assembly and phasing of dikaryotic genomes from two isolates of Puccinia coronata f. sp. avenae, the causal agent of oat crown rust.</title>
        <authorList>
            <person name="Miller M.E."/>
            <person name="Zhang Y."/>
            <person name="Omidvar V."/>
            <person name="Sperschneider J."/>
            <person name="Schwessinger B."/>
            <person name="Raley C."/>
            <person name="Palmer J.M."/>
            <person name="Garnica D."/>
            <person name="Upadhyaya N."/>
            <person name="Rathjen J."/>
            <person name="Taylor J.M."/>
            <person name="Park R.F."/>
            <person name="Dodds P.N."/>
            <person name="Hirsch C.D."/>
            <person name="Kianian S.F."/>
            <person name="Figueroa M."/>
        </authorList>
    </citation>
    <scope>NUCLEOTIDE SEQUENCE [LARGE SCALE GENOMIC DNA]</scope>
    <source>
        <strain evidence="1">12SD80</strain>
    </source>
</reference>
<name>A0A2N5T0I1_9BASI</name>
<organism evidence="1 2">
    <name type="scientific">Puccinia coronata f. sp. avenae</name>
    <dbReference type="NCBI Taxonomy" id="200324"/>
    <lineage>
        <taxon>Eukaryota</taxon>
        <taxon>Fungi</taxon>
        <taxon>Dikarya</taxon>
        <taxon>Basidiomycota</taxon>
        <taxon>Pucciniomycotina</taxon>
        <taxon>Pucciniomycetes</taxon>
        <taxon>Pucciniales</taxon>
        <taxon>Pucciniaceae</taxon>
        <taxon>Puccinia</taxon>
    </lineage>
</organism>
<comment type="caution">
    <text evidence="1">The sequence shown here is derived from an EMBL/GenBank/DDBJ whole genome shotgun (WGS) entry which is preliminary data.</text>
</comment>
<evidence type="ECO:0000313" key="2">
    <source>
        <dbReference type="Proteomes" id="UP000235392"/>
    </source>
</evidence>
<protein>
    <submittedName>
        <fullName evidence="1">Uncharacterized protein</fullName>
    </submittedName>
</protein>
<evidence type="ECO:0000313" key="1">
    <source>
        <dbReference type="EMBL" id="PLW18989.1"/>
    </source>
</evidence>
<gene>
    <name evidence="1" type="ORF">PCASD_20128</name>
</gene>